<evidence type="ECO:0000313" key="8">
    <source>
        <dbReference type="Proteomes" id="UP000294678"/>
    </source>
</evidence>
<keyword evidence="4" id="KW-0472">Membrane</keyword>
<dbReference type="InterPro" id="IPR000184">
    <property type="entry name" value="Bac_surfAg_D15"/>
</dbReference>
<dbReference type="AlphaFoldDB" id="A0AA46DZL2"/>
<dbReference type="Pfam" id="PF01103">
    <property type="entry name" value="Omp85"/>
    <property type="match status" value="1"/>
</dbReference>
<gene>
    <name evidence="7" type="ORF">EV215_0479</name>
</gene>
<keyword evidence="5" id="KW-0998">Cell outer membrane</keyword>
<comment type="subcellular location">
    <subcellularLocation>
        <location evidence="1">Membrane</location>
    </subcellularLocation>
</comment>
<dbReference type="RefSeq" id="WP_134112391.1">
    <property type="nucleotide sequence ID" value="NZ_SOBG01000002.1"/>
</dbReference>
<evidence type="ECO:0000259" key="6">
    <source>
        <dbReference type="PROSITE" id="PS51779"/>
    </source>
</evidence>
<keyword evidence="8" id="KW-1185">Reference proteome</keyword>
<dbReference type="Proteomes" id="UP000294678">
    <property type="component" value="Unassembled WGS sequence"/>
</dbReference>
<comment type="caution">
    <text evidence="7">The sequence shown here is derived from an EMBL/GenBank/DDBJ whole genome shotgun (WGS) entry which is preliminary data.</text>
</comment>
<dbReference type="PROSITE" id="PS51779">
    <property type="entry name" value="POTRA"/>
    <property type="match status" value="2"/>
</dbReference>
<dbReference type="InterPro" id="IPR039910">
    <property type="entry name" value="D15-like"/>
</dbReference>
<feature type="domain" description="POTRA" evidence="6">
    <location>
        <begin position="119"/>
        <end position="190"/>
    </location>
</feature>
<reference evidence="7 8" key="1">
    <citation type="submission" date="2019-03" db="EMBL/GenBank/DDBJ databases">
        <title>Genomic Encyclopedia of Type Strains, Phase IV (KMG-IV): sequencing the most valuable type-strain genomes for metagenomic binning, comparative biology and taxonomic classification.</title>
        <authorList>
            <person name="Goeker M."/>
        </authorList>
    </citation>
    <scope>NUCLEOTIDE SEQUENCE [LARGE SCALE GENOMIC DNA]</scope>
    <source>
        <strain evidence="7 8">DSM 100055</strain>
    </source>
</reference>
<dbReference type="PANTHER" id="PTHR12815">
    <property type="entry name" value="SORTING AND ASSEMBLY MACHINERY SAMM50 PROTEIN FAMILY MEMBER"/>
    <property type="match status" value="1"/>
</dbReference>
<evidence type="ECO:0000256" key="5">
    <source>
        <dbReference type="ARBA" id="ARBA00023237"/>
    </source>
</evidence>
<proteinExistence type="predicted"/>
<feature type="domain" description="POTRA" evidence="6">
    <location>
        <begin position="191"/>
        <end position="265"/>
    </location>
</feature>
<evidence type="ECO:0000256" key="4">
    <source>
        <dbReference type="ARBA" id="ARBA00023136"/>
    </source>
</evidence>
<dbReference type="InterPro" id="IPR034746">
    <property type="entry name" value="POTRA"/>
</dbReference>
<dbReference type="Pfam" id="PF07244">
    <property type="entry name" value="POTRA"/>
    <property type="match status" value="3"/>
</dbReference>
<sequence>MIKKSFIFLIFILSITISYATQVKIGKIFVKNNEEVPIEVILNKMSLKEGQIFTTEEMVKDYVKLKKEKYIEDLKIFPQIENGEINVVVDIQENIDAVRYLKEEGIVPVSELEKIDKSLIIKSIEVFGNINISKEEILKNVPVKIGGFFSKTKILEGQERILKTGYFREVTPEVLKYKDGIYIKYKVLENPVITGIKIIGNTLFTQDELTKDFITKPGEIYNINNLKKDRDSLLKKYYDKGYSLANLVDMRLDENYNLTIQVSEGIVRGIQFRKIARKEDGMRRKANDIKLRTKDFVLRREVELEIGKPFEREKFEKTASNLFKLGLFKNVTQEFKDIEGDPDGKIVVFLLDENKSATYTGSISYGSSTGLLGSLSLEDKNFKGKNQTAALSYAQGTSTKTYNLSFSDPWVKGTERLSYGWSIYKKNYTDTSSTDAYYVDKIGGSASLGKGLSKRVRVNGTIKYEQIEESNEDEEVQSDYDIITLTPSFTYDTRNNIYDATKGDYARISLQLGKILGSEEFAVTELELRKYKLALSEKNSMAYRLMTGMASSNVKEGLKFNVGGGSSLRGYDYGDFQGVYQLYGNIENRTKLDDNFQFVLFYDFGRAWENETSFNQGLINGEYSSASDYVKFLHDIKHSYGFGIRIQTPLGPLRFDYGWPIGDSDVKGGQFYFNIGQMF</sequence>
<dbReference type="Gene3D" id="3.10.20.310">
    <property type="entry name" value="membrane protein fhac"/>
    <property type="match status" value="4"/>
</dbReference>
<accession>A0AA46DZL2</accession>
<keyword evidence="2" id="KW-0812">Transmembrane</keyword>
<evidence type="ECO:0000256" key="3">
    <source>
        <dbReference type="ARBA" id="ARBA00022729"/>
    </source>
</evidence>
<dbReference type="InterPro" id="IPR010827">
    <property type="entry name" value="BamA/TamA_POTRA"/>
</dbReference>
<evidence type="ECO:0000256" key="1">
    <source>
        <dbReference type="ARBA" id="ARBA00004370"/>
    </source>
</evidence>
<evidence type="ECO:0000256" key="2">
    <source>
        <dbReference type="ARBA" id="ARBA00022692"/>
    </source>
</evidence>
<name>A0AA46DZL2_9FUSO</name>
<keyword evidence="3" id="KW-0732">Signal</keyword>
<dbReference type="Gene3D" id="2.40.160.50">
    <property type="entry name" value="membrane protein fhac: a member of the omp85/tpsb transporter family"/>
    <property type="match status" value="1"/>
</dbReference>
<dbReference type="GO" id="GO:0019867">
    <property type="term" value="C:outer membrane"/>
    <property type="evidence" value="ECO:0007669"/>
    <property type="project" value="InterPro"/>
</dbReference>
<dbReference type="PANTHER" id="PTHR12815:SF47">
    <property type="entry name" value="TRANSLOCATION AND ASSEMBLY MODULE SUBUNIT TAMA"/>
    <property type="match status" value="1"/>
</dbReference>
<evidence type="ECO:0000313" key="7">
    <source>
        <dbReference type="EMBL" id="TDT71795.1"/>
    </source>
</evidence>
<dbReference type="EMBL" id="SOBG01000002">
    <property type="protein sequence ID" value="TDT71795.1"/>
    <property type="molecule type" value="Genomic_DNA"/>
</dbReference>
<protein>
    <submittedName>
        <fullName evidence="7">Outer membrane protein insertion porin family</fullName>
    </submittedName>
</protein>
<organism evidence="7 8">
    <name type="scientific">Hypnocyclicus thermotrophus</name>
    <dbReference type="NCBI Taxonomy" id="1627895"/>
    <lineage>
        <taxon>Bacteria</taxon>
        <taxon>Fusobacteriati</taxon>
        <taxon>Fusobacteriota</taxon>
        <taxon>Fusobacteriia</taxon>
        <taxon>Fusobacteriales</taxon>
        <taxon>Fusobacteriaceae</taxon>
        <taxon>Hypnocyclicus</taxon>
    </lineage>
</organism>